<dbReference type="NCBIfam" id="NF007228">
    <property type="entry name" value="PRK09646.1"/>
    <property type="match status" value="1"/>
</dbReference>
<evidence type="ECO:0000256" key="5">
    <source>
        <dbReference type="ARBA" id="ARBA00023163"/>
    </source>
</evidence>
<name>A0A512II64_9MICC</name>
<dbReference type="Pfam" id="PF04542">
    <property type="entry name" value="Sigma70_r2"/>
    <property type="match status" value="1"/>
</dbReference>
<dbReference type="SUPFAM" id="SSF88946">
    <property type="entry name" value="Sigma2 domain of RNA polymerase sigma factors"/>
    <property type="match status" value="1"/>
</dbReference>
<dbReference type="InterPro" id="IPR039425">
    <property type="entry name" value="RNA_pol_sigma-70-like"/>
</dbReference>
<comment type="caution">
    <text evidence="9">The sequence shown here is derived from an EMBL/GenBank/DDBJ whole genome shotgun (WGS) entry which is preliminary data.</text>
</comment>
<evidence type="ECO:0000259" key="8">
    <source>
        <dbReference type="Pfam" id="PF04545"/>
    </source>
</evidence>
<dbReference type="NCBIfam" id="TIGR02937">
    <property type="entry name" value="sigma70-ECF"/>
    <property type="match status" value="1"/>
</dbReference>
<dbReference type="InterPro" id="IPR013325">
    <property type="entry name" value="RNA_pol_sigma_r2"/>
</dbReference>
<keyword evidence="10" id="KW-1185">Reference proteome</keyword>
<comment type="similarity">
    <text evidence="1">Belongs to the sigma-70 factor family. ECF subfamily.</text>
</comment>
<evidence type="ECO:0000256" key="4">
    <source>
        <dbReference type="ARBA" id="ARBA00023125"/>
    </source>
</evidence>
<accession>A0A512II64</accession>
<dbReference type="Gene3D" id="1.10.1740.10">
    <property type="match status" value="1"/>
</dbReference>
<feature type="compositionally biased region" description="Gly residues" evidence="6">
    <location>
        <begin position="1"/>
        <end position="12"/>
    </location>
</feature>
<feature type="domain" description="RNA polymerase sigma-70 region 2" evidence="7">
    <location>
        <begin position="48"/>
        <end position="111"/>
    </location>
</feature>
<dbReference type="SUPFAM" id="SSF88659">
    <property type="entry name" value="Sigma3 and sigma4 domains of RNA polymerase sigma factors"/>
    <property type="match status" value="1"/>
</dbReference>
<dbReference type="AlphaFoldDB" id="A0A512II64"/>
<dbReference type="STRING" id="388357.GCA_001580365_02257"/>
<gene>
    <name evidence="9" type="primary">rpoE_2</name>
    <name evidence="9" type="ORF">KTU01_35150</name>
</gene>
<keyword evidence="4" id="KW-0238">DNA-binding</keyword>
<dbReference type="GO" id="GO:0006352">
    <property type="term" value="P:DNA-templated transcription initiation"/>
    <property type="evidence" value="ECO:0007669"/>
    <property type="project" value="InterPro"/>
</dbReference>
<dbReference type="Pfam" id="PF04545">
    <property type="entry name" value="Sigma70_r4"/>
    <property type="match status" value="1"/>
</dbReference>
<reference evidence="9 10" key="1">
    <citation type="submission" date="2019-07" db="EMBL/GenBank/DDBJ databases">
        <title>Whole genome shotgun sequence of Kocuria turfanensis NBRC 107627.</title>
        <authorList>
            <person name="Hosoyama A."/>
            <person name="Uohara A."/>
            <person name="Ohji S."/>
            <person name="Ichikawa N."/>
        </authorList>
    </citation>
    <scope>NUCLEOTIDE SEQUENCE [LARGE SCALE GENOMIC DNA]</scope>
    <source>
        <strain evidence="9 10">NBRC 107627</strain>
    </source>
</reference>
<keyword evidence="5" id="KW-0804">Transcription</keyword>
<dbReference type="RefSeq" id="WP_062735821.1">
    <property type="nucleotide sequence ID" value="NZ_BJZS01000124.1"/>
</dbReference>
<dbReference type="GO" id="GO:0016987">
    <property type="term" value="F:sigma factor activity"/>
    <property type="evidence" value="ECO:0007669"/>
    <property type="project" value="UniProtKB-KW"/>
</dbReference>
<evidence type="ECO:0000256" key="3">
    <source>
        <dbReference type="ARBA" id="ARBA00023082"/>
    </source>
</evidence>
<proteinExistence type="inferred from homology"/>
<dbReference type="PANTHER" id="PTHR43133:SF66">
    <property type="entry name" value="ECF RNA POLYMERASE SIGMA FACTOR SIGK"/>
    <property type="match status" value="1"/>
</dbReference>
<keyword evidence="2" id="KW-0805">Transcription regulation</keyword>
<evidence type="ECO:0000256" key="2">
    <source>
        <dbReference type="ARBA" id="ARBA00023015"/>
    </source>
</evidence>
<dbReference type="InterPro" id="IPR007630">
    <property type="entry name" value="RNA_pol_sigma70_r4"/>
</dbReference>
<feature type="region of interest" description="Disordered" evidence="6">
    <location>
        <begin position="1"/>
        <end position="22"/>
    </location>
</feature>
<evidence type="ECO:0000259" key="7">
    <source>
        <dbReference type="Pfam" id="PF04542"/>
    </source>
</evidence>
<dbReference type="Proteomes" id="UP000321103">
    <property type="component" value="Unassembled WGS sequence"/>
</dbReference>
<organism evidence="9 10">
    <name type="scientific">Kocuria turfanensis</name>
    <dbReference type="NCBI Taxonomy" id="388357"/>
    <lineage>
        <taxon>Bacteria</taxon>
        <taxon>Bacillati</taxon>
        <taxon>Actinomycetota</taxon>
        <taxon>Actinomycetes</taxon>
        <taxon>Micrococcales</taxon>
        <taxon>Micrococcaceae</taxon>
        <taxon>Kocuria</taxon>
    </lineage>
</organism>
<evidence type="ECO:0000313" key="9">
    <source>
        <dbReference type="EMBL" id="GEO97392.1"/>
    </source>
</evidence>
<sequence>MSEGPTGRGRGAGTQSRSSGGTDDLAELLRRSAAGDETAFAQLYDATCTKLFGLVVRLTRSPELAAEVVQEVYLMAWQQAERFDPRRGTVLAWLCTMAHRRAVDRIRQSQRERVRDEQYELRQAGSPSDETWGEVEQSLDTEEVRSGLGSLSELQREAVCLVYYRGYSHRQVAEHLAVPLGTAKARIRDGLNNLRSALGVQR</sequence>
<keyword evidence="3" id="KW-0731">Sigma factor</keyword>
<dbReference type="GO" id="GO:0003677">
    <property type="term" value="F:DNA binding"/>
    <property type="evidence" value="ECO:0007669"/>
    <property type="project" value="UniProtKB-KW"/>
</dbReference>
<evidence type="ECO:0000313" key="10">
    <source>
        <dbReference type="Proteomes" id="UP000321103"/>
    </source>
</evidence>
<dbReference type="EMBL" id="BJZS01000124">
    <property type="protein sequence ID" value="GEO97392.1"/>
    <property type="molecule type" value="Genomic_DNA"/>
</dbReference>
<dbReference type="InterPro" id="IPR007627">
    <property type="entry name" value="RNA_pol_sigma70_r2"/>
</dbReference>
<dbReference type="InterPro" id="IPR013324">
    <property type="entry name" value="RNA_pol_sigma_r3/r4-like"/>
</dbReference>
<dbReference type="InterPro" id="IPR014284">
    <property type="entry name" value="RNA_pol_sigma-70_dom"/>
</dbReference>
<evidence type="ECO:0000256" key="6">
    <source>
        <dbReference type="SAM" id="MobiDB-lite"/>
    </source>
</evidence>
<protein>
    <submittedName>
        <fullName evidence="9">RNA polymerase sigma factor SigK</fullName>
    </submittedName>
</protein>
<evidence type="ECO:0000256" key="1">
    <source>
        <dbReference type="ARBA" id="ARBA00010641"/>
    </source>
</evidence>
<feature type="domain" description="RNA polymerase sigma-70 region 4" evidence="8">
    <location>
        <begin position="148"/>
        <end position="195"/>
    </location>
</feature>
<dbReference type="Gene3D" id="1.10.10.10">
    <property type="entry name" value="Winged helix-like DNA-binding domain superfamily/Winged helix DNA-binding domain"/>
    <property type="match status" value="1"/>
</dbReference>
<dbReference type="PANTHER" id="PTHR43133">
    <property type="entry name" value="RNA POLYMERASE ECF-TYPE SIGMA FACTO"/>
    <property type="match status" value="1"/>
</dbReference>
<dbReference type="InterPro" id="IPR036388">
    <property type="entry name" value="WH-like_DNA-bd_sf"/>
</dbReference>